<evidence type="ECO:0000256" key="2">
    <source>
        <dbReference type="ARBA" id="ARBA00022450"/>
    </source>
</evidence>
<evidence type="ECO:0000256" key="3">
    <source>
        <dbReference type="ARBA" id="ARBA00022553"/>
    </source>
</evidence>
<feature type="domain" description="Carrier" evidence="6">
    <location>
        <begin position="3262"/>
        <end position="3336"/>
    </location>
</feature>
<evidence type="ECO:0000256" key="5">
    <source>
        <dbReference type="ARBA" id="ARBA00029454"/>
    </source>
</evidence>
<evidence type="ECO:0000313" key="8">
    <source>
        <dbReference type="Proteomes" id="UP000028545"/>
    </source>
</evidence>
<gene>
    <name evidence="7" type="ORF">SAPIO_CDS9032</name>
</gene>
<dbReference type="PANTHER" id="PTHR45527:SF1">
    <property type="entry name" value="FATTY ACID SYNTHASE"/>
    <property type="match status" value="1"/>
</dbReference>
<dbReference type="InterPro" id="IPR000873">
    <property type="entry name" value="AMP-dep_synth/lig_dom"/>
</dbReference>
<keyword evidence="4" id="KW-0436">Ligase</keyword>
<dbReference type="InterPro" id="IPR006162">
    <property type="entry name" value="Ppantetheine_attach_site"/>
</dbReference>
<dbReference type="PROSITE" id="PS00455">
    <property type="entry name" value="AMP_BINDING"/>
    <property type="match status" value="2"/>
</dbReference>
<dbReference type="OrthoDB" id="416786at2759"/>
<dbReference type="GO" id="GO:0010106">
    <property type="term" value="P:cellular response to iron ion starvation"/>
    <property type="evidence" value="ECO:0007669"/>
    <property type="project" value="UniProtKB-ARBA"/>
</dbReference>
<dbReference type="SUPFAM" id="SSF56801">
    <property type="entry name" value="Acetyl-CoA synthetase-like"/>
    <property type="match status" value="3"/>
</dbReference>
<dbReference type="Gene3D" id="1.10.1200.10">
    <property type="entry name" value="ACP-like"/>
    <property type="match status" value="4"/>
</dbReference>
<dbReference type="Gene3D" id="3.30.559.10">
    <property type="entry name" value="Chloramphenicol acetyltransferase-like domain"/>
    <property type="match status" value="6"/>
</dbReference>
<dbReference type="FunFam" id="3.40.50.12780:FF:000024">
    <property type="entry name" value="Nonribosomal siderophore peptide synthase SidC"/>
    <property type="match status" value="2"/>
</dbReference>
<evidence type="ECO:0000256" key="4">
    <source>
        <dbReference type="ARBA" id="ARBA00022598"/>
    </source>
</evidence>
<dbReference type="GO" id="GO:0043041">
    <property type="term" value="P:amino acid activation for nonribosomal peptide biosynthetic process"/>
    <property type="evidence" value="ECO:0007669"/>
    <property type="project" value="TreeGrafter"/>
</dbReference>
<dbReference type="InterPro" id="IPR023213">
    <property type="entry name" value="CAT-like_dom_sf"/>
</dbReference>
<feature type="domain" description="Carrier" evidence="6">
    <location>
        <begin position="4384"/>
        <end position="4457"/>
    </location>
</feature>
<comment type="similarity">
    <text evidence="5">Belongs to the NRP synthetase family.</text>
</comment>
<dbReference type="InterPro" id="IPR036736">
    <property type="entry name" value="ACP-like_sf"/>
</dbReference>
<comment type="caution">
    <text evidence="7">The sequence shown here is derived from an EMBL/GenBank/DDBJ whole genome shotgun (WGS) entry which is preliminary data.</text>
</comment>
<evidence type="ECO:0000259" key="6">
    <source>
        <dbReference type="PROSITE" id="PS50075"/>
    </source>
</evidence>
<dbReference type="SUPFAM" id="SSF47336">
    <property type="entry name" value="ACP-like"/>
    <property type="match status" value="6"/>
</dbReference>
<dbReference type="InterPro" id="IPR001242">
    <property type="entry name" value="Condensation_dom"/>
</dbReference>
<dbReference type="Pfam" id="PF00501">
    <property type="entry name" value="AMP-binding"/>
    <property type="match status" value="3"/>
</dbReference>
<dbReference type="InterPro" id="IPR042099">
    <property type="entry name" value="ANL_N_sf"/>
</dbReference>
<reference evidence="7 8" key="1">
    <citation type="journal article" date="2014" name="Genome Announc.">
        <title>Draft genome sequence of the pathogenic fungus Scedosporium apiospermum.</title>
        <authorList>
            <person name="Vandeputte P."/>
            <person name="Ghamrawi S."/>
            <person name="Rechenmann M."/>
            <person name="Iltis A."/>
            <person name="Giraud S."/>
            <person name="Fleury M."/>
            <person name="Thornton C."/>
            <person name="Delhaes L."/>
            <person name="Meyer W."/>
            <person name="Papon N."/>
            <person name="Bouchara J.P."/>
        </authorList>
    </citation>
    <scope>NUCLEOTIDE SEQUENCE [LARGE SCALE GENOMIC DNA]</scope>
    <source>
        <strain evidence="7 8">IHEM 14462</strain>
    </source>
</reference>
<accession>A0A084FY73</accession>
<organism evidence="7 8">
    <name type="scientific">Pseudallescheria apiosperma</name>
    <name type="common">Scedosporium apiospermum</name>
    <dbReference type="NCBI Taxonomy" id="563466"/>
    <lineage>
        <taxon>Eukaryota</taxon>
        <taxon>Fungi</taxon>
        <taxon>Dikarya</taxon>
        <taxon>Ascomycota</taxon>
        <taxon>Pezizomycotina</taxon>
        <taxon>Sordariomycetes</taxon>
        <taxon>Hypocreomycetidae</taxon>
        <taxon>Microascales</taxon>
        <taxon>Microascaceae</taxon>
        <taxon>Scedosporium</taxon>
    </lineage>
</organism>
<dbReference type="PANTHER" id="PTHR45527">
    <property type="entry name" value="NONRIBOSOMAL PEPTIDE SYNTHETASE"/>
    <property type="match status" value="1"/>
</dbReference>
<dbReference type="RefSeq" id="XP_016639834.1">
    <property type="nucleotide sequence ID" value="XM_016790531.1"/>
</dbReference>
<dbReference type="NCBIfam" id="TIGR01733">
    <property type="entry name" value="AA-adenyl-dom"/>
    <property type="match status" value="3"/>
</dbReference>
<proteinExistence type="inferred from homology"/>
<name>A0A084FY73_PSEDA</name>
<dbReference type="Gene3D" id="3.30.300.30">
    <property type="match status" value="3"/>
</dbReference>
<dbReference type="NCBIfam" id="NF003417">
    <property type="entry name" value="PRK04813.1"/>
    <property type="match status" value="3"/>
</dbReference>
<sequence length="4921" mass="540733">MPSLSIINPEPVKLPGPSLLHHLVSSTSTSASPAIDALLASSLRVSLSYAELHAESDSLAAKIRHHLYIPSCLGADFIVPVLLRQSPELYISLLAILKAGGAFCPLNLDAPSERVRFILDDVKAKVLITTKELEPILPTGLDGIKVLVLDDEDAVVDSEFNSPGVRECSYPFDIDTPIAVNEKNLAYIMYTSGSTGTPKGVGVSHQAATQSLMAHDRHIPSFLRFLQFAAPTFDVSVFEIFFPLFRGSTLVSCSREAMLDDLPAVIRSLEVDACELTPTVAGSLLRKRENAPGLKLLLTIGEMLSEPVINEFGGTSETETMLWAMYGPTEAAIHCTLVPAMQAGASANQIGIPLDTVSCFVISSNYDHKDPSSFAVVPVGEVGELVVGGYQNAVGYLNRPEQTTSAFIDSPFGPVYRTGDLARVRDDGTLECLGRMSEGQVKLRGQRIELGEVEHAALRVRGCHGAVAAVINNILVLFCAVDPGEDIPSIEAAIRQKCSEWLPAFMVPGDVVIMHHFPRLQSGKVDRKHLKAEYLRSIAEGQSNGEGTEEASPELSKKILSAIAAIVFVEIGPKTVLASAGLDSLGAIRLASRLRKENIAITANEILKARTAEDICRIASATVDPSVIGMTRGSPLPAPSSPYKDISTIIENHNILQEIRDEVVSILPCTDLQSSMLVETSYNSTMYCNVVELGFPESMRPSDVATEFLKLSAANEILRTGFIHHNGEFLQVVLKGLQDSQVAIVDNFEPNFELREDLDFIRPLRLQILGNSDYAPRALLHLHHSIYDGWSFDMLLSDWASLLQGRGLSPRPQFSNMVAFVHNIPEKDYEVSKRFWAEQLTGWEKTPLPRLSGRVPESDTSVLISRANLDVNRDAVMAVAKDLGCSPQVLFQAALLWLWSAVIGSADVVIGSVTSGRTIGLPEVERIIGPCIASMPLRANLANAATVRDLLKFVQASNRSIIQHALLPLAEIKKLTTLTGQQSLYDVLFVFQESLESNSADEDAVKQISHADMLETPILIEVEPHCDGYSIQLTYHPHVFEPALAEIFVRELDQTVQSLIRDTSVSLTSVRDCFTADLLSIHNPQVQRYAGSQDLAGVVEATIEKTPDKQAVHFARSISGDQGPSDVETLSFGELNSLANQIANWIRHVDPDGQDSVAAIIMDKSALFYASVLGILKTGRPYLPVLPSTPVKRIHAILEQSQASICLTDDAYYPTVQPEYENIVFNVQQADLGTFTRDNVKRPIDGSRPAYVIYTSGTTGTPKGVVLTTLNIVSHLDILERLYPVGESSRLLQSCSQAFDVSVFEIFFAWKSGMCLCSATNDVLFEDLEHAIRVLDITHLSMTPTVASLVKRDAVPNVQFLVTAGEAMTQAVFREWKGVLYQGYGPSETTNICTVKKMSDGDHIEHLGFAFDNTSTFVFYPESLEPVPVGTVGELCFGGDQVAQGYLNDPALTAAKFISHPSFGMLYRSGDLGRMLPDGSLLILGRLDDQVKLRGQRIDVGEISGILSQTGFVSSSAILPISRNSNASKQLVAFYVKAPISGSQFRVLELSREDKEHQRSLFAALESSLPSYMVPSYLIPISVIPTIPSGKVDKRELVVAFQALSRESLEEMSPLAWRTADGPSELTANEALIADAVSGALKVGRPLLGRWTPLASLGLDSITAISVAKSLSDVLQRRVAISAILQNPSIAQLTKTLLDEPSANETQQCATEAAWMPANTITESISAKFREANLDIESILPCTALQEAMLASTLDGVYYNSMVLRLKIPLHTMRSYWEAMCARHAILRTCFMSTDDPDHAFVQVVLKTSQLRWRTSTRSSSTVDECLEHLSAVVDSPADTMTPPFALEVIFQDDFPYLCFFCHHAMYDGVAMSTLLREIEQLAGGEVLCPAISYDSFLREALTLPANTDGFWNDQFRNFQPATFSCNEISDGGPTAHTLSFRLDLPLDTLEARSHSLNVSLLSVFQGVWANVLSIITEFEDVCFGNVMNGRTVPVDGIDRLVAPCFNTIPIRVDLFPHDQASGLFRHLHQSNPELMRYQFTPLRRIQKLLGHRYGLFNSLLLLQPAQQRLDEDIWELVSDAGGMDVPLVCEIIPDSTANEVNVTLHYDVSHYTPIFMDAVGDALDYLASFLTQFPSSALRQRQDLPLHTRNGLDHLTVKRSTSPIDRPALANSSHDDMWSDAELLIRESFSTLSSVSEKAIGKKTTIFQLGLDSINAVQLASLLRRKGLNVTATDILNHPSCGSLAAKLREKSSTAFAPADIFDIAEFQKKARPTLSLIDRAFESILPCTPMQIAMLTEFVQSQGREYFNYLHLELENGLLLTEALSAWEGVFQAHAMLRVGFVSTDSSDYPDITYSMIKYSPHSIQLPVSVIQPGLKLSVAKWRLDTAQEVLDSLREPPWRVALIESDGRISMHVAIHHALYDAHSLEIILGGLARCINGGHAFESAPLEKTVGSLLGLVSRDNQKKSEIFWNKLSDKAVVNPFPVMTPLRVERGHLQSHSHNSSLSFKDIAHACQTANVSVQAALQAAWTRVLSSYIGEEVVIFGTVMAGRVTDSMQKAAFPCITTVPVIAKNSLANRELLDSMMAMNRDLYQHQFSRLADVQRWLGHPGRSLFDTLLVYQRSSLDHVPRPWTVEQDEGIVNYPVSIEVESHDNSAVSFRITFKTDILPQEQASMMLRQLDAALRHLILDPQGHADELWPNEPQLASLAPAQSVELPTNASLLHQLFEAQVIRRPDKVALEFVSGFAGGEAVSQTWTFSEFNSVGNRVAALLSRHVTPGSIVAIHFDKCPEAYFSILGILKAGCTFLALDPSAPIARKEFILEDSKAAALLVRSATELDIKPATFVVEVNEESIASEPTSDFEPPFIPPDTTCYCLYTSGTTGEPKGCEITHENTVQAMLAFQSLFRGHWDDNSRWLQFASLHFDVSVLEQYWSWSVGIALVSAPRDLVLDDLEGTISKLRITHIDLTPSLASLVRPEKVPSLWKGVFITGGEQLKQDILDAWGPKGVIYNAYGPTEATIGVTMRQQVPSNGRPVNIGRQFPNVGTYVFRQGTEVLVPKGGVGELCVSGKLVGKGYLNRPQLTEERFPVLKAFGERVYRTGDLVRLLHDGSFDFLGRADDQVKLRGQRLQLGEIDHAIRSGVPGIRDVATIVSKNSKTGKDLLISFIVPLRNSDEEPATGLRILEGTESRTACSNARDACKARLPGYMVPTYIIALPYIPLSRNNKAEVKELRAFFKNLSPQDLSKLSSSSTTQANLSLNKTGTLVLEILKEFDGSAEDTIDGETNIFDLGVDSISIPRLSRLLKQRGISGASPELILRHPILGDLVQALDNAPILSSKSKITEAKQVMRACDHQWRGLVCRELGVKHEDIEYIVPCTAIQEGIISRALTGVAERRSVYFNNFQLSIAEGTSIEKLELAWKETIRRHAILRTSFVATPDGFTQVALRHATPQWFETSLSPSEFRVEERRLRTAWVEKNSPHVVSPLELLINRSDAAIQLNIHIFHGLYDGNSFGAILQFVSSLYHDETPSSGPAFVELLPLGPLWKHDSSKEFWVRHLQEWTPTEFPPTEGLSTTADTSIHQTIDAEPLDAMRKSLGVTFQSLVLALWVSTLQGYLNDNVTTGIVVSGRTIDAENVENTIGPLFNTLPFFVKYANGTSWRSLVKQCHEFNASVSSFQHVSLRDIQKWFSNGKPLFENLFAFQVDNSDDAISSQSPWILQDEPPTADYPVAFEAVLKDTELCLTIVASGEAFDENQATDLMQNFLGNVARLLADREAVISNEATEVRQAAPAESTAPMLDNNTTGEKAHLSLSKRQDLSDESRVLLRELADACAMDLDELFGHLSLPNLGLDSIDIVKLAARLRSHGITLSITDIVKCPTIGDIIELLQNRGPTSVDQSQKESEAYEQLRARLKKSVQLNGIQEDEIEDILPPTPLQESMVAQMLQSDCQQYFNHDLLEIGPTVELDRLEKAWETVFYHSKILRTVFLEVPDPALDFSYCQVILRSSHPAISRVDLNEVGQIQDLIEATKTEATSSKGQANLFRLHFVSVGSKNFVLLSIAHALYDGWSLALLHRNVEAAYNGEKLHYPSEEPYLRKLQSTSSQGQDFWKQYLVDANPTLVATNGAPEAAADSSTPYRAESTSTTHAQRVSEFGKKYGISLQVIGQACWAAVLASLQSSLDLTFGVVLSGRDFEGAEDVMFPTMNTVAVRCVLHGKVVQFLRYMEENMAGLREHQSYPLRKALLAAKGVASPLFNTLFLFQKSPALSTREGPEREPLMTSVESSSAVEYPVCVELEAVEDALVWRTACQDTYFQAHDASLILHQLDRALQYILESPEQDLLSFGPSHVSVCGLATAQLKEDVSDDGPAQVNGTTDKQYEEMWTEPEEKIREVLCQLSGVSVEDVPKSATLYNIGLDSITAIKASANLRQSGIHLTVRQLLTASSISHMAELSKAANSARASLAPAYGTEEEYTVDIEEKQYALAGVLPDEVECTLPALPMQVYMLSTWQNSSGSVFFPTFYCRLSSSVARESLGSAWSLLISELAILRTYFVALNDSAGPLAQVIVKGGSKPALRRAHIKWDDDLGHIDKLEPESGDLVQLHVQKDVDGSWLLALHIHHALYDAVSLPAILDRFSSLCTGCLVEPQPLSQWKGFTELHSSSSSTDKRRQFWTAYLGVTDAPASQSEWPETTGKTSKFTRSAVSDVSSLRSLCSEHGISLQALFLAAYALTIGNTKTSHDGEKTVLFGTYLANRALLETLPETFPTLNLVPLKVTIKEEDTAVSLASRIQRDIHAVTEAPNSTVGLWEIASWTGITIDSFVNFIGSSGQSRSPSEAGGISLQVLDDSSSLVNGDVSNAVPFTLPQWLEENPVAKYFPAAIDVEVAVAGSGLDIGIFAPAFRLSDSRADDMMETIIRILNGV</sequence>
<dbReference type="InterPro" id="IPR020806">
    <property type="entry name" value="PKS_PP-bd"/>
</dbReference>
<dbReference type="OMA" id="CTMLPRM"/>
<dbReference type="Gene3D" id="3.30.559.30">
    <property type="entry name" value="Nonribosomal peptide synthetase, condensation domain"/>
    <property type="match status" value="6"/>
</dbReference>
<dbReference type="Pfam" id="PF00550">
    <property type="entry name" value="PP-binding"/>
    <property type="match status" value="6"/>
</dbReference>
<dbReference type="GO" id="GO:0031177">
    <property type="term" value="F:phosphopantetheine binding"/>
    <property type="evidence" value="ECO:0007669"/>
    <property type="project" value="InterPro"/>
</dbReference>
<dbReference type="Pfam" id="PF00668">
    <property type="entry name" value="Condensation"/>
    <property type="match status" value="6"/>
</dbReference>
<dbReference type="InterPro" id="IPR045851">
    <property type="entry name" value="AMP-bd_C_sf"/>
</dbReference>
<feature type="domain" description="Carrier" evidence="6">
    <location>
        <begin position="2177"/>
        <end position="2253"/>
    </location>
</feature>
<dbReference type="PROSITE" id="PS50075">
    <property type="entry name" value="CARRIER"/>
    <property type="match status" value="6"/>
</dbReference>
<dbReference type="SMART" id="SM00823">
    <property type="entry name" value="PKS_PP"/>
    <property type="match status" value="5"/>
</dbReference>
<dbReference type="GeneID" id="27728104"/>
<dbReference type="GO" id="GO:0005737">
    <property type="term" value="C:cytoplasm"/>
    <property type="evidence" value="ECO:0007669"/>
    <property type="project" value="TreeGrafter"/>
</dbReference>
<dbReference type="InterPro" id="IPR010071">
    <property type="entry name" value="AA_adenyl_dom"/>
</dbReference>
<dbReference type="KEGG" id="sapo:SAPIO_CDS9032"/>
<keyword evidence="3" id="KW-0597">Phosphoprotein</keyword>
<feature type="domain" description="Carrier" evidence="6">
    <location>
        <begin position="1624"/>
        <end position="1701"/>
    </location>
</feature>
<dbReference type="GO" id="GO:0016874">
    <property type="term" value="F:ligase activity"/>
    <property type="evidence" value="ECO:0007669"/>
    <property type="project" value="UniProtKB-KW"/>
</dbReference>
<dbReference type="CDD" id="cd05918">
    <property type="entry name" value="A_NRPS_SidN3_like"/>
    <property type="match status" value="2"/>
</dbReference>
<dbReference type="PROSITE" id="PS00012">
    <property type="entry name" value="PHOSPHOPANTETHEINE"/>
    <property type="match status" value="2"/>
</dbReference>
<keyword evidence="2" id="KW-0596">Phosphopantetheine</keyword>
<evidence type="ECO:0000256" key="1">
    <source>
        <dbReference type="ARBA" id="ARBA00004924"/>
    </source>
</evidence>
<dbReference type="VEuPathDB" id="FungiDB:SAPIO_CDS9032"/>
<dbReference type="SUPFAM" id="SSF52777">
    <property type="entry name" value="CoA-dependent acyltransferases"/>
    <property type="match status" value="12"/>
</dbReference>
<dbReference type="Proteomes" id="UP000028545">
    <property type="component" value="Unassembled WGS sequence"/>
</dbReference>
<dbReference type="GO" id="GO:0031169">
    <property type="term" value="P:ferrichrome biosynthetic process"/>
    <property type="evidence" value="ECO:0007669"/>
    <property type="project" value="UniProtKB-ARBA"/>
</dbReference>
<protein>
    <recommendedName>
        <fullName evidence="6">Carrier domain-containing protein</fullName>
    </recommendedName>
</protein>
<dbReference type="EMBL" id="JOWA01000132">
    <property type="protein sequence ID" value="KEZ40035.1"/>
    <property type="molecule type" value="Genomic_DNA"/>
</dbReference>
<dbReference type="FunFam" id="3.30.300.30:FF:000015">
    <property type="entry name" value="Nonribosomal peptide synthase SidD"/>
    <property type="match status" value="1"/>
</dbReference>
<dbReference type="Gene3D" id="3.40.50.12780">
    <property type="entry name" value="N-terminal domain of ligase-like"/>
    <property type="match status" value="3"/>
</dbReference>
<comment type="pathway">
    <text evidence="1">Siderophore biosynthesis.</text>
</comment>
<feature type="domain" description="Carrier" evidence="6">
    <location>
        <begin position="550"/>
        <end position="623"/>
    </location>
</feature>
<dbReference type="HOGENOM" id="CLU_000092_2_0_1"/>
<keyword evidence="8" id="KW-1185">Reference proteome</keyword>
<evidence type="ECO:0000313" key="7">
    <source>
        <dbReference type="EMBL" id="KEZ40035.1"/>
    </source>
</evidence>
<feature type="domain" description="Carrier" evidence="6">
    <location>
        <begin position="3817"/>
        <end position="3893"/>
    </location>
</feature>
<dbReference type="InterPro" id="IPR009081">
    <property type="entry name" value="PP-bd_ACP"/>
</dbReference>
<dbReference type="InterPro" id="IPR020845">
    <property type="entry name" value="AMP-binding_CS"/>
</dbReference>
<dbReference type="FunFam" id="3.30.300.30:FF:000033">
    <property type="entry name" value="Nonribosomal siderophore peptide synthase SidC"/>
    <property type="match status" value="1"/>
</dbReference>